<dbReference type="SUPFAM" id="SSF46626">
    <property type="entry name" value="Cytochrome c"/>
    <property type="match status" value="1"/>
</dbReference>
<keyword evidence="6" id="KW-0249">Electron transport</keyword>
<dbReference type="InterPro" id="IPR009056">
    <property type="entry name" value="Cyt_c-like_dom"/>
</dbReference>
<keyword evidence="2" id="KW-0813">Transport</keyword>
<dbReference type="PANTHER" id="PTHR35008:SF9">
    <property type="entry name" value="CYTOCHROME C DOMAIN-CONTAINING PROTEIN"/>
    <property type="match status" value="1"/>
</dbReference>
<sequence>MTLTKTILPFALLTAGFAAAQEAPPPVETSEGDPASDFRTFTPTEEEFRTFRGDGNIPHEGGEAVYNAVCAGCHMPDGEGAVGAGEYPALADNPLLEAPAYPVNVVVHGQAGMPPFGSLLDDQQIADLVNYIRSHFGNDFVEGDFGAVTAEEVARARE</sequence>
<protein>
    <submittedName>
        <fullName evidence="11">Cytochrome c</fullName>
    </submittedName>
</protein>
<feature type="domain" description="Cytochrome c" evidence="10">
    <location>
        <begin position="57"/>
        <end position="136"/>
    </location>
</feature>
<evidence type="ECO:0000313" key="12">
    <source>
        <dbReference type="Proteomes" id="UP000268016"/>
    </source>
</evidence>
<comment type="cofactor">
    <cofactor evidence="1">
        <name>heme c</name>
        <dbReference type="ChEBI" id="CHEBI:61717"/>
    </cofactor>
</comment>
<accession>A0A3N2R7P3</accession>
<dbReference type="PANTHER" id="PTHR35008">
    <property type="entry name" value="BLL4482 PROTEIN-RELATED"/>
    <property type="match status" value="1"/>
</dbReference>
<evidence type="ECO:0000256" key="1">
    <source>
        <dbReference type="ARBA" id="ARBA00001926"/>
    </source>
</evidence>
<dbReference type="Pfam" id="PF13442">
    <property type="entry name" value="Cytochrome_CBB3"/>
    <property type="match status" value="1"/>
</dbReference>
<keyword evidence="9" id="KW-0732">Signal</keyword>
<name>A0A3N2R7P3_9RHOB</name>
<keyword evidence="12" id="KW-1185">Reference proteome</keyword>
<keyword evidence="4" id="KW-0679">Respiratory chain</keyword>
<evidence type="ECO:0000256" key="6">
    <source>
        <dbReference type="ARBA" id="ARBA00022982"/>
    </source>
</evidence>
<dbReference type="GO" id="GO:0009055">
    <property type="term" value="F:electron transfer activity"/>
    <property type="evidence" value="ECO:0007669"/>
    <property type="project" value="InterPro"/>
</dbReference>
<keyword evidence="5 8" id="KW-0479">Metal-binding</keyword>
<dbReference type="PRINTS" id="PR00605">
    <property type="entry name" value="CYTCHROMECIC"/>
</dbReference>
<evidence type="ECO:0000256" key="7">
    <source>
        <dbReference type="ARBA" id="ARBA00023004"/>
    </source>
</evidence>
<proteinExistence type="predicted"/>
<evidence type="ECO:0000259" key="10">
    <source>
        <dbReference type="PROSITE" id="PS51007"/>
    </source>
</evidence>
<feature type="chain" id="PRO_5018001231" evidence="9">
    <location>
        <begin position="21"/>
        <end position="158"/>
    </location>
</feature>
<keyword evidence="7 8" id="KW-0408">Iron</keyword>
<dbReference type="InterPro" id="IPR036909">
    <property type="entry name" value="Cyt_c-like_dom_sf"/>
</dbReference>
<dbReference type="OrthoDB" id="5523448at2"/>
<dbReference type="PROSITE" id="PS51007">
    <property type="entry name" value="CYTC"/>
    <property type="match status" value="1"/>
</dbReference>
<evidence type="ECO:0000256" key="3">
    <source>
        <dbReference type="ARBA" id="ARBA00022617"/>
    </source>
</evidence>
<gene>
    <name evidence="11" type="ORF">EAT49_03930</name>
</gene>
<comment type="caution">
    <text evidence="11">The sequence shown here is derived from an EMBL/GenBank/DDBJ whole genome shotgun (WGS) entry which is preliminary data.</text>
</comment>
<dbReference type="InterPro" id="IPR051459">
    <property type="entry name" value="Cytochrome_c-type_DH"/>
</dbReference>
<dbReference type="Gene3D" id="1.10.760.10">
    <property type="entry name" value="Cytochrome c-like domain"/>
    <property type="match status" value="1"/>
</dbReference>
<dbReference type="GO" id="GO:0020037">
    <property type="term" value="F:heme binding"/>
    <property type="evidence" value="ECO:0007669"/>
    <property type="project" value="InterPro"/>
</dbReference>
<keyword evidence="3 8" id="KW-0349">Heme</keyword>
<evidence type="ECO:0000313" key="11">
    <source>
        <dbReference type="EMBL" id="ROU03457.1"/>
    </source>
</evidence>
<evidence type="ECO:0000256" key="2">
    <source>
        <dbReference type="ARBA" id="ARBA00022448"/>
    </source>
</evidence>
<dbReference type="RefSeq" id="WP_123640992.1">
    <property type="nucleotide sequence ID" value="NZ_ML119082.1"/>
</dbReference>
<dbReference type="InterPro" id="IPR008168">
    <property type="entry name" value="Cyt_C_IC"/>
</dbReference>
<dbReference type="EMBL" id="RDRB01000002">
    <property type="protein sequence ID" value="ROU03457.1"/>
    <property type="molecule type" value="Genomic_DNA"/>
</dbReference>
<reference evidence="11 12" key="1">
    <citation type="submission" date="2018-10" db="EMBL/GenBank/DDBJ databases">
        <title>Histidinibacterium lentulum gen. nov., sp. nov., a marine bacterium from the culture broth of Picochlorum sp. 122.</title>
        <authorList>
            <person name="Wang G."/>
        </authorList>
    </citation>
    <scope>NUCLEOTIDE SEQUENCE [LARGE SCALE GENOMIC DNA]</scope>
    <source>
        <strain evidence="11 12">B17</strain>
    </source>
</reference>
<organism evidence="11 12">
    <name type="scientific">Histidinibacterium lentulum</name>
    <dbReference type="NCBI Taxonomy" id="2480588"/>
    <lineage>
        <taxon>Bacteria</taxon>
        <taxon>Pseudomonadati</taxon>
        <taxon>Pseudomonadota</taxon>
        <taxon>Alphaproteobacteria</taxon>
        <taxon>Rhodobacterales</taxon>
        <taxon>Paracoccaceae</taxon>
        <taxon>Histidinibacterium</taxon>
    </lineage>
</organism>
<evidence type="ECO:0000256" key="5">
    <source>
        <dbReference type="ARBA" id="ARBA00022723"/>
    </source>
</evidence>
<dbReference type="GO" id="GO:0005506">
    <property type="term" value="F:iron ion binding"/>
    <property type="evidence" value="ECO:0007669"/>
    <property type="project" value="InterPro"/>
</dbReference>
<evidence type="ECO:0000256" key="4">
    <source>
        <dbReference type="ARBA" id="ARBA00022660"/>
    </source>
</evidence>
<feature type="signal peptide" evidence="9">
    <location>
        <begin position="1"/>
        <end position="20"/>
    </location>
</feature>
<dbReference type="AlphaFoldDB" id="A0A3N2R7P3"/>
<dbReference type="Proteomes" id="UP000268016">
    <property type="component" value="Unassembled WGS sequence"/>
</dbReference>
<evidence type="ECO:0000256" key="9">
    <source>
        <dbReference type="SAM" id="SignalP"/>
    </source>
</evidence>
<evidence type="ECO:0000256" key="8">
    <source>
        <dbReference type="PROSITE-ProRule" id="PRU00433"/>
    </source>
</evidence>